<dbReference type="PANTHER" id="PTHR12069">
    <property type="entry name" value="DNA-DIRECTED RNA POLYMERASES III 80 KDA POLYPEPTIDE RNA POLYMERASE III SUBUNIT 5"/>
    <property type="match status" value="1"/>
</dbReference>
<dbReference type="GO" id="GO:0005666">
    <property type="term" value="C:RNA polymerase III complex"/>
    <property type="evidence" value="ECO:0007669"/>
    <property type="project" value="TreeGrafter"/>
</dbReference>
<name>A0A5N6Z928_9EURO</name>
<dbReference type="Pfam" id="PF04801">
    <property type="entry name" value="RPC5"/>
    <property type="match status" value="2"/>
</dbReference>
<dbReference type="PANTHER" id="PTHR12069:SF0">
    <property type="entry name" value="DNA-DIRECTED RNA POLYMERASE III SUBUNIT RPC5"/>
    <property type="match status" value="1"/>
</dbReference>
<feature type="compositionally biased region" description="Basic residues" evidence="1">
    <location>
        <begin position="315"/>
        <end position="326"/>
    </location>
</feature>
<evidence type="ECO:0000313" key="3">
    <source>
        <dbReference type="Proteomes" id="UP000327118"/>
    </source>
</evidence>
<gene>
    <name evidence="2" type="ORF">BDV28DRAFT_131519</name>
</gene>
<dbReference type="AlphaFoldDB" id="A0A5N6Z928"/>
<organism evidence="2 3">
    <name type="scientific">Aspergillus coremiiformis</name>
    <dbReference type="NCBI Taxonomy" id="138285"/>
    <lineage>
        <taxon>Eukaryota</taxon>
        <taxon>Fungi</taxon>
        <taxon>Dikarya</taxon>
        <taxon>Ascomycota</taxon>
        <taxon>Pezizomycotina</taxon>
        <taxon>Eurotiomycetes</taxon>
        <taxon>Eurotiomycetidae</taxon>
        <taxon>Eurotiales</taxon>
        <taxon>Aspergillaceae</taxon>
        <taxon>Aspergillus</taxon>
        <taxon>Aspergillus subgen. Circumdati</taxon>
    </lineage>
</organism>
<keyword evidence="3" id="KW-1185">Reference proteome</keyword>
<protein>
    <recommendedName>
        <fullName evidence="4">DNA-directed RNA polymerase III subunit Rpc5</fullName>
    </recommendedName>
</protein>
<evidence type="ECO:0000256" key="1">
    <source>
        <dbReference type="SAM" id="MobiDB-lite"/>
    </source>
</evidence>
<dbReference type="OrthoDB" id="340681at2759"/>
<evidence type="ECO:0000313" key="2">
    <source>
        <dbReference type="EMBL" id="KAE8354171.1"/>
    </source>
</evidence>
<dbReference type="Proteomes" id="UP000327118">
    <property type="component" value="Unassembled WGS sequence"/>
</dbReference>
<feature type="region of interest" description="Disordered" evidence="1">
    <location>
        <begin position="296"/>
        <end position="333"/>
    </location>
</feature>
<sequence>MTNSPTPQDPERNIMDPSDPVIASYNVYLTDSEISRYVLQYLDRLPDSPYDDRHGQKPTGFRLKPKTGLVEVDVPINTRVNYDVNKGLKYGDAVKKSRSAQEGGAFGMAGGFSGGSLASGKQVKIEAGGDVEMGGMGHGDSTSLLRVQTLGGRIKIPEDGDPVYMLAAFRGNNLHLSPVSAVVQVHPQLHHLDALDEIPKGKGKGRKDEDEGGGNEARAIDIKVKAAEDGEPGMLASNLDLLKKMQEEKWGSYDWVDAETEESWQIYESYMMHQDLEDLPQLESAINSEDYLDKMSAPRIDPANPEMTGWAMKQNRTKQGGRRRSSRSSSEEE</sequence>
<reference evidence="3" key="1">
    <citation type="submission" date="2019-04" db="EMBL/GenBank/DDBJ databases">
        <title>Friends and foes A comparative genomics studyof 23 Aspergillus species from section Flavi.</title>
        <authorList>
            <consortium name="DOE Joint Genome Institute"/>
            <person name="Kjaerbolling I."/>
            <person name="Vesth T."/>
            <person name="Frisvad J.C."/>
            <person name="Nybo J.L."/>
            <person name="Theobald S."/>
            <person name="Kildgaard S."/>
            <person name="Isbrandt T."/>
            <person name="Kuo A."/>
            <person name="Sato A."/>
            <person name="Lyhne E.K."/>
            <person name="Kogle M.E."/>
            <person name="Wiebenga A."/>
            <person name="Kun R.S."/>
            <person name="Lubbers R.J."/>
            <person name="Makela M.R."/>
            <person name="Barry K."/>
            <person name="Chovatia M."/>
            <person name="Clum A."/>
            <person name="Daum C."/>
            <person name="Haridas S."/>
            <person name="He G."/>
            <person name="LaButti K."/>
            <person name="Lipzen A."/>
            <person name="Mondo S."/>
            <person name="Riley R."/>
            <person name="Salamov A."/>
            <person name="Simmons B.A."/>
            <person name="Magnuson J.K."/>
            <person name="Henrissat B."/>
            <person name="Mortensen U.H."/>
            <person name="Larsen T.O."/>
            <person name="Devries R.P."/>
            <person name="Grigoriev I.V."/>
            <person name="Machida M."/>
            <person name="Baker S.E."/>
            <person name="Andersen M.R."/>
        </authorList>
    </citation>
    <scope>NUCLEOTIDE SEQUENCE [LARGE SCALE GENOMIC DNA]</scope>
    <source>
        <strain evidence="3">CBS 553.77</strain>
    </source>
</reference>
<dbReference type="GO" id="GO:0042797">
    <property type="term" value="P:tRNA transcription by RNA polymerase III"/>
    <property type="evidence" value="ECO:0007669"/>
    <property type="project" value="TreeGrafter"/>
</dbReference>
<dbReference type="EMBL" id="ML739078">
    <property type="protein sequence ID" value="KAE8354171.1"/>
    <property type="molecule type" value="Genomic_DNA"/>
</dbReference>
<accession>A0A5N6Z928</accession>
<dbReference type="InterPro" id="IPR006886">
    <property type="entry name" value="RNA_pol_III_Rpc5"/>
</dbReference>
<evidence type="ECO:0008006" key="4">
    <source>
        <dbReference type="Google" id="ProtNLM"/>
    </source>
</evidence>
<feature type="region of interest" description="Disordered" evidence="1">
    <location>
        <begin position="196"/>
        <end position="217"/>
    </location>
</feature>
<proteinExistence type="predicted"/>